<dbReference type="Pfam" id="PF00353">
    <property type="entry name" value="HemolysinCabind"/>
    <property type="match status" value="3"/>
</dbReference>
<dbReference type="InterPro" id="IPR001343">
    <property type="entry name" value="Hemolysn_Ca-bd"/>
</dbReference>
<proteinExistence type="predicted"/>
<dbReference type="InterPro" id="IPR028994">
    <property type="entry name" value="Integrin_alpha_N"/>
</dbReference>
<accession>A0ABQ2ZIX8</accession>
<evidence type="ECO:0000313" key="2">
    <source>
        <dbReference type="EMBL" id="GGY14768.1"/>
    </source>
</evidence>
<dbReference type="SUPFAM" id="SSF69318">
    <property type="entry name" value="Integrin alpha N-terminal domain"/>
    <property type="match status" value="1"/>
</dbReference>
<evidence type="ECO:0000256" key="1">
    <source>
        <dbReference type="ARBA" id="ARBA00022729"/>
    </source>
</evidence>
<dbReference type="InterPro" id="IPR013517">
    <property type="entry name" value="FG-GAP"/>
</dbReference>
<dbReference type="PANTHER" id="PTHR44103">
    <property type="entry name" value="PROPROTEIN CONVERTASE P"/>
    <property type="match status" value="1"/>
</dbReference>
<dbReference type="PROSITE" id="PS00330">
    <property type="entry name" value="HEMOLYSIN_CALCIUM"/>
    <property type="match status" value="1"/>
</dbReference>
<sequence>MTGSPASAAAADTTGFGTAVNLSDGGRGSSAVAIGDLNNDGVPDLVTAIRAEGLGVFLGSGGGSFGAVTKYAAPRTVSSVFLGSAVIRDVNGDGRMDVISEDSRGNVALVWLGDGSGALGAGATVQLNPTAGCDTTGDNPCVVRFPTDVAVGDFDEDGKPDLATSNANTNNVSALLGNGNGTFGAATQFGLGAGTGPQGIAAADLNGDGHLDLVTSNSSSGTLSVLLGDGHGGFGTASSVPAGVTLPSKLKLVDVNEDGRLDAVIVAPGSPGRLAVLLGDGAGGFGTASVLSAGTNLSSASVSDLNGDGHTDLVVSSADSNEVMVLEGNGSGAFGSPIAFGLNGGSNPQATAAADLNGDGRPDVVTANSNSSATFVNDASVLLNTTNRPPTAVSESYGHVGADTPLVVAAPGVLGNDADADGNTLTASLVTGPVHGTLTLAPDGSFTYQPSNAYVGSDSFTYRTTDGTDVSNVATVTLGVSAGCRGLAATIVGSGVVNGTNGGDVIVTGNGNDGVSGNGGNDTICTFGGNDAVSAGNGNDYIDGGDGNDAINGGDNTDVVHGGSGDDALTGGAGNDTVVGGAGSDNLAGGSGTDRCAGDANGGPTLPGTDAIAAGGSCETVVEVP</sequence>
<comment type="caution">
    <text evidence="2">The sequence shown here is derived from an EMBL/GenBank/DDBJ whole genome shotgun (WGS) entry which is preliminary data.</text>
</comment>
<organism evidence="2 3">
    <name type="scientific">Streptomyces xanthochromogenes</name>
    <dbReference type="NCBI Taxonomy" id="67384"/>
    <lineage>
        <taxon>Bacteria</taxon>
        <taxon>Bacillati</taxon>
        <taxon>Actinomycetota</taxon>
        <taxon>Actinomycetes</taxon>
        <taxon>Kitasatosporales</taxon>
        <taxon>Streptomycetaceae</taxon>
        <taxon>Streptomyces</taxon>
    </lineage>
</organism>
<protein>
    <recommendedName>
        <fullName evidence="4">VCBS repeat-containing protein</fullName>
    </recommendedName>
</protein>
<keyword evidence="3" id="KW-1185">Reference proteome</keyword>
<name>A0ABQ2ZIX8_9ACTN</name>
<dbReference type="Gene3D" id="2.130.10.130">
    <property type="entry name" value="Integrin alpha, N-terminal"/>
    <property type="match status" value="1"/>
</dbReference>
<dbReference type="SUPFAM" id="SSF51120">
    <property type="entry name" value="beta-Roll"/>
    <property type="match status" value="1"/>
</dbReference>
<dbReference type="EMBL" id="BMUU01000001">
    <property type="protein sequence ID" value="GGY14768.1"/>
    <property type="molecule type" value="Genomic_DNA"/>
</dbReference>
<dbReference type="Proteomes" id="UP000600946">
    <property type="component" value="Unassembled WGS sequence"/>
</dbReference>
<dbReference type="Gene3D" id="2.60.40.2810">
    <property type="match status" value="1"/>
</dbReference>
<keyword evidence="1" id="KW-0732">Signal</keyword>
<dbReference type="Gene3D" id="2.30.30.100">
    <property type="match status" value="3"/>
</dbReference>
<gene>
    <name evidence="2" type="ORF">GCM10010326_02840</name>
</gene>
<dbReference type="Pfam" id="PF13517">
    <property type="entry name" value="FG-GAP_3"/>
    <property type="match status" value="3"/>
</dbReference>
<dbReference type="Pfam" id="PF17963">
    <property type="entry name" value="Big_9"/>
    <property type="match status" value="1"/>
</dbReference>
<dbReference type="InterPro" id="IPR011049">
    <property type="entry name" value="Serralysin-like_metalloprot_C"/>
</dbReference>
<evidence type="ECO:0000313" key="3">
    <source>
        <dbReference type="Proteomes" id="UP000600946"/>
    </source>
</evidence>
<dbReference type="InterPro" id="IPR018511">
    <property type="entry name" value="Hemolysin-typ_Ca-bd_CS"/>
</dbReference>
<reference evidence="3" key="1">
    <citation type="journal article" date="2019" name="Int. J. Syst. Evol. Microbiol.">
        <title>The Global Catalogue of Microorganisms (GCM) 10K type strain sequencing project: providing services to taxonomists for standard genome sequencing and annotation.</title>
        <authorList>
            <consortium name="The Broad Institute Genomics Platform"/>
            <consortium name="The Broad Institute Genome Sequencing Center for Infectious Disease"/>
            <person name="Wu L."/>
            <person name="Ma J."/>
        </authorList>
    </citation>
    <scope>NUCLEOTIDE SEQUENCE [LARGE SCALE GENOMIC DNA]</scope>
    <source>
        <strain evidence="3">JCM 4594</strain>
    </source>
</reference>
<dbReference type="PRINTS" id="PR00313">
    <property type="entry name" value="CABNDNGRPT"/>
</dbReference>
<evidence type="ECO:0008006" key="4">
    <source>
        <dbReference type="Google" id="ProtNLM"/>
    </source>
</evidence>
<dbReference type="PANTHER" id="PTHR44103:SF1">
    <property type="entry name" value="PROPROTEIN CONVERTASE P"/>
    <property type="match status" value="1"/>
</dbReference>
<dbReference type="Gene3D" id="2.150.10.10">
    <property type="entry name" value="Serralysin-like metalloprotease, C-terminal"/>
    <property type="match status" value="1"/>
</dbReference>